<dbReference type="PANTHER" id="PTHR13650:SF0">
    <property type="entry name" value="SPATACSIN"/>
    <property type="match status" value="1"/>
</dbReference>
<keyword evidence="2" id="KW-1185">Reference proteome</keyword>
<dbReference type="EMBL" id="JARBDR010000903">
    <property type="protein sequence ID" value="KAJ8304149.1"/>
    <property type="molecule type" value="Genomic_DNA"/>
</dbReference>
<reference evidence="1 2" key="1">
    <citation type="submission" date="2022-12" db="EMBL/GenBank/DDBJ databases">
        <title>Chromosome-level genome of Tegillarca granosa.</title>
        <authorList>
            <person name="Kim J."/>
        </authorList>
    </citation>
    <scope>NUCLEOTIDE SEQUENCE [LARGE SCALE GENOMIC DNA]</scope>
    <source>
        <strain evidence="1">Teg-2019</strain>
        <tissue evidence="1">Adductor muscle</tissue>
    </source>
</reference>
<proteinExistence type="predicted"/>
<dbReference type="PANTHER" id="PTHR13650">
    <property type="entry name" value="SPATACSIN"/>
    <property type="match status" value="1"/>
</dbReference>
<dbReference type="InterPro" id="IPR028103">
    <property type="entry name" value="Spatacsin"/>
</dbReference>
<protein>
    <submittedName>
        <fullName evidence="1">Uncharacterized protein</fullName>
    </submittedName>
</protein>
<gene>
    <name evidence="1" type="ORF">KUTeg_017732</name>
</gene>
<organism evidence="1 2">
    <name type="scientific">Tegillarca granosa</name>
    <name type="common">Malaysian cockle</name>
    <name type="synonym">Anadara granosa</name>
    <dbReference type="NCBI Taxonomy" id="220873"/>
    <lineage>
        <taxon>Eukaryota</taxon>
        <taxon>Metazoa</taxon>
        <taxon>Spiralia</taxon>
        <taxon>Lophotrochozoa</taxon>
        <taxon>Mollusca</taxon>
        <taxon>Bivalvia</taxon>
        <taxon>Autobranchia</taxon>
        <taxon>Pteriomorphia</taxon>
        <taxon>Arcoida</taxon>
        <taxon>Arcoidea</taxon>
        <taxon>Arcidae</taxon>
        <taxon>Tegillarca</taxon>
    </lineage>
</organism>
<sequence length="892" mass="101720">MVLKRTGSLRCSHKLHQIGERDQARLENIIQSSLKKVMKHLSKKESEPAISILSNLGYVIDDKLWEITLMTEDSQIHEFVVSILKSRSSLQPHYQEIIDYASSIKDGYPCTSFTAASNLLAEEKREKEELEYLPSKSTAKFDLSNQCGELMMPSSPMTESSPGLYAEVLWDWLRFWDGETKQKVFLDSKLRKGDVTQIYKDVDSRLLLNYLLRHNRVKDLTLWINKLVENKDFVTLQMIVNNLDNSTVYVRDVVLDICARNGIIKEPVDFTDLLSSLRLVGGPFMKSHPAVRFHTGDTDGFHSDFIQYCVTNNLPSVLWYYCHHYQISSKLLQKLSYNIQDCTWIQMFNLFYCLTKNSHDSVVMYEASLANAGMTWSLEQPSVSQLLKIGETLTAMATLLYSPYDIHQVVPGVSKLQAIDDMSIEEVEKALLPYPKLHSALFPASTIDTPKNDVSVYDLLKDNAPFDPTRLFGWQTTNKLAGEDCLRHLPHFSSTDLVSKYGVVEKIKYTYYLKQGRPSFAFTSFLAEELDSDATTISSSRLLQATSTALWIGVRNFHVSQVSCACVVFTELLGQDSVLLRTHLQVGQEILIHLNQSIRGTGEKRKENIKRNEEQIINWLCGCILNRKKYGGFVLQKLENAIIASVAQDRIPETSFDAAQKWLIAVLFCRVLQLPMTTKFLEICAQADKWLPFLWFSQMHQYTKDQLQTILYHFKSQHLQQHLHYVIENAEAKTLLIDKTKPEKAKSKAKDSRSALYSRIGVSNKEETTVDVSSSEEEAQTELAQTLTLQNIDTESEEGMTIDIQSVPDDIFGVVFMAQKSKCPWKSLLQLSVLLCNPILAELAACFKDALIQPCICGWLVAMMDSVERDKILKDHGRNISKWTIKHSRIRD</sequence>
<accession>A0ABQ9EFS4</accession>
<dbReference type="Proteomes" id="UP001217089">
    <property type="component" value="Unassembled WGS sequence"/>
</dbReference>
<name>A0ABQ9EFS4_TEGGR</name>
<evidence type="ECO:0000313" key="2">
    <source>
        <dbReference type="Proteomes" id="UP001217089"/>
    </source>
</evidence>
<comment type="caution">
    <text evidence="1">The sequence shown here is derived from an EMBL/GenBank/DDBJ whole genome shotgun (WGS) entry which is preliminary data.</text>
</comment>
<evidence type="ECO:0000313" key="1">
    <source>
        <dbReference type="EMBL" id="KAJ8304149.1"/>
    </source>
</evidence>